<keyword evidence="2" id="KW-1185">Reference proteome</keyword>
<dbReference type="OrthoDB" id="1752139at2759"/>
<reference evidence="1 2" key="1">
    <citation type="journal article" date="2014" name="PLoS ONE">
        <title>Global Analysis of Gene Expression Profiles in Physic Nut (Jatropha curcas L.) Seedlings Exposed to Salt Stress.</title>
        <authorList>
            <person name="Zhang L."/>
            <person name="Zhang C."/>
            <person name="Wu P."/>
            <person name="Chen Y."/>
            <person name="Li M."/>
            <person name="Jiang H."/>
            <person name="Wu G."/>
        </authorList>
    </citation>
    <scope>NUCLEOTIDE SEQUENCE [LARGE SCALE GENOMIC DNA]</scope>
    <source>
        <strain evidence="2">cv. GZQX0401</strain>
        <tissue evidence="1">Young leaves</tissue>
    </source>
</reference>
<gene>
    <name evidence="1" type="ORF">JCGZ_14886</name>
</gene>
<organism evidence="1 2">
    <name type="scientific">Jatropha curcas</name>
    <name type="common">Barbados nut</name>
    <dbReference type="NCBI Taxonomy" id="180498"/>
    <lineage>
        <taxon>Eukaryota</taxon>
        <taxon>Viridiplantae</taxon>
        <taxon>Streptophyta</taxon>
        <taxon>Embryophyta</taxon>
        <taxon>Tracheophyta</taxon>
        <taxon>Spermatophyta</taxon>
        <taxon>Magnoliopsida</taxon>
        <taxon>eudicotyledons</taxon>
        <taxon>Gunneridae</taxon>
        <taxon>Pentapetalae</taxon>
        <taxon>rosids</taxon>
        <taxon>fabids</taxon>
        <taxon>Malpighiales</taxon>
        <taxon>Euphorbiaceae</taxon>
        <taxon>Crotonoideae</taxon>
        <taxon>Jatropheae</taxon>
        <taxon>Jatropha</taxon>
    </lineage>
</organism>
<protein>
    <submittedName>
        <fullName evidence="1">Uncharacterized protein</fullName>
    </submittedName>
</protein>
<dbReference type="AlphaFoldDB" id="A0A067KIV4"/>
<evidence type="ECO:0000313" key="1">
    <source>
        <dbReference type="EMBL" id="KDP31729.1"/>
    </source>
</evidence>
<proteinExistence type="predicted"/>
<accession>A0A067KIV4</accession>
<dbReference type="Proteomes" id="UP000027138">
    <property type="component" value="Unassembled WGS sequence"/>
</dbReference>
<evidence type="ECO:0000313" key="2">
    <source>
        <dbReference type="Proteomes" id="UP000027138"/>
    </source>
</evidence>
<sequence length="92" mass="10494">MTPPNVSPWKTKTTPMNVVKELVLEYRETGEAEDYGLQQDSPLLADILGAVFPPKFKIPTFQLYDESTDSRSHLATFRTMMHLQTNSEDLMC</sequence>
<dbReference type="EMBL" id="KK914596">
    <property type="protein sequence ID" value="KDP31729.1"/>
    <property type="molecule type" value="Genomic_DNA"/>
</dbReference>
<name>A0A067KIV4_JATCU</name>